<name>A0AAV8QD26_ENSVE</name>
<sequence length="181" mass="18766">MKTKTKEGGDHGGSGGQSIPVVRTGTGGRLDADGCAGPAGTVRSRAQREGKGTADVTPPGRRAVVPRGGPARALPGRPGVASQHRRVPSSWSSRQPHSAAPVAAYAPPTRGKYLKLAVSNDQNTPHVTPLPSLRIAKQEYIGHQRVPINLFGLTTIVLAPSPTCLSAAYILPAPSPSPFHI</sequence>
<organism evidence="2 3">
    <name type="scientific">Ensete ventricosum</name>
    <name type="common">Abyssinian banana</name>
    <name type="synonym">Musa ensete</name>
    <dbReference type="NCBI Taxonomy" id="4639"/>
    <lineage>
        <taxon>Eukaryota</taxon>
        <taxon>Viridiplantae</taxon>
        <taxon>Streptophyta</taxon>
        <taxon>Embryophyta</taxon>
        <taxon>Tracheophyta</taxon>
        <taxon>Spermatophyta</taxon>
        <taxon>Magnoliopsida</taxon>
        <taxon>Liliopsida</taxon>
        <taxon>Zingiberales</taxon>
        <taxon>Musaceae</taxon>
        <taxon>Ensete</taxon>
    </lineage>
</organism>
<feature type="compositionally biased region" description="Basic and acidic residues" evidence="1">
    <location>
        <begin position="1"/>
        <end position="10"/>
    </location>
</feature>
<gene>
    <name evidence="2" type="ORF">OPV22_019973</name>
</gene>
<dbReference type="Proteomes" id="UP001222027">
    <property type="component" value="Unassembled WGS sequence"/>
</dbReference>
<accession>A0AAV8QD26</accession>
<dbReference type="EMBL" id="JAQQAF010000006">
    <property type="protein sequence ID" value="KAJ8476246.1"/>
    <property type="molecule type" value="Genomic_DNA"/>
</dbReference>
<protein>
    <submittedName>
        <fullName evidence="2">Uncharacterized protein</fullName>
    </submittedName>
</protein>
<reference evidence="2 3" key="1">
    <citation type="submission" date="2022-12" db="EMBL/GenBank/DDBJ databases">
        <title>Chromosome-scale assembly of the Ensete ventricosum genome.</title>
        <authorList>
            <person name="Dussert Y."/>
            <person name="Stocks J."/>
            <person name="Wendawek A."/>
            <person name="Woldeyes F."/>
            <person name="Nichols R.A."/>
            <person name="Borrell J.S."/>
        </authorList>
    </citation>
    <scope>NUCLEOTIDE SEQUENCE [LARGE SCALE GENOMIC DNA]</scope>
    <source>
        <strain evidence="3">cv. Maze</strain>
        <tissue evidence="2">Seeds</tissue>
    </source>
</reference>
<evidence type="ECO:0000313" key="2">
    <source>
        <dbReference type="EMBL" id="KAJ8476246.1"/>
    </source>
</evidence>
<keyword evidence="3" id="KW-1185">Reference proteome</keyword>
<evidence type="ECO:0000256" key="1">
    <source>
        <dbReference type="SAM" id="MobiDB-lite"/>
    </source>
</evidence>
<proteinExistence type="predicted"/>
<comment type="caution">
    <text evidence="2">The sequence shown here is derived from an EMBL/GenBank/DDBJ whole genome shotgun (WGS) entry which is preliminary data.</text>
</comment>
<evidence type="ECO:0000313" key="3">
    <source>
        <dbReference type="Proteomes" id="UP001222027"/>
    </source>
</evidence>
<dbReference type="AlphaFoldDB" id="A0AAV8QD26"/>
<feature type="compositionally biased region" description="Low complexity" evidence="1">
    <location>
        <begin position="65"/>
        <end position="81"/>
    </location>
</feature>
<feature type="region of interest" description="Disordered" evidence="1">
    <location>
        <begin position="1"/>
        <end position="102"/>
    </location>
</feature>